<protein>
    <submittedName>
        <fullName evidence="3">WD40 repeat-containing protein, putative</fullName>
    </submittedName>
</protein>
<dbReference type="VEuPathDB" id="TriTrypDB:BSAL_23000"/>
<dbReference type="PROSITE" id="PS50082">
    <property type="entry name" value="WD_REPEATS_2"/>
    <property type="match status" value="4"/>
</dbReference>
<gene>
    <name evidence="3" type="ORF">BSAL_23000</name>
</gene>
<feature type="repeat" description="WD" evidence="1">
    <location>
        <begin position="310"/>
        <end position="351"/>
    </location>
</feature>
<proteinExistence type="predicted"/>
<dbReference type="AlphaFoldDB" id="A0A0S4JEB0"/>
<feature type="compositionally biased region" description="Polar residues" evidence="2">
    <location>
        <begin position="59"/>
        <end position="69"/>
    </location>
</feature>
<dbReference type="InterPro" id="IPR015943">
    <property type="entry name" value="WD40/YVTN_repeat-like_dom_sf"/>
</dbReference>
<organism evidence="3 4">
    <name type="scientific">Bodo saltans</name>
    <name type="common">Flagellated protozoan</name>
    <dbReference type="NCBI Taxonomy" id="75058"/>
    <lineage>
        <taxon>Eukaryota</taxon>
        <taxon>Discoba</taxon>
        <taxon>Euglenozoa</taxon>
        <taxon>Kinetoplastea</taxon>
        <taxon>Metakinetoplastina</taxon>
        <taxon>Eubodonida</taxon>
        <taxon>Bodonidae</taxon>
        <taxon>Bodo</taxon>
    </lineage>
</organism>
<evidence type="ECO:0000256" key="1">
    <source>
        <dbReference type="PROSITE-ProRule" id="PRU00221"/>
    </source>
</evidence>
<name>A0A0S4JEB0_BODSA</name>
<dbReference type="InterPro" id="IPR001680">
    <property type="entry name" value="WD40_rpt"/>
</dbReference>
<dbReference type="CDD" id="cd00200">
    <property type="entry name" value="WD40"/>
    <property type="match status" value="1"/>
</dbReference>
<dbReference type="SMART" id="SM00320">
    <property type="entry name" value="WD40"/>
    <property type="match status" value="5"/>
</dbReference>
<dbReference type="PANTHER" id="PTHR19879">
    <property type="entry name" value="TRANSCRIPTION INITIATION FACTOR TFIID"/>
    <property type="match status" value="1"/>
</dbReference>
<dbReference type="PANTHER" id="PTHR19879:SF9">
    <property type="entry name" value="TRANSCRIPTION INITIATION FACTOR TFIID SUBUNIT 5"/>
    <property type="match status" value="1"/>
</dbReference>
<feature type="compositionally biased region" description="Low complexity" evidence="2">
    <location>
        <begin position="37"/>
        <end position="49"/>
    </location>
</feature>
<keyword evidence="1" id="KW-0853">WD repeat</keyword>
<feature type="repeat" description="WD" evidence="1">
    <location>
        <begin position="265"/>
        <end position="306"/>
    </location>
</feature>
<dbReference type="PROSITE" id="PS50294">
    <property type="entry name" value="WD_REPEATS_REGION"/>
    <property type="match status" value="1"/>
</dbReference>
<dbReference type="EMBL" id="CYKH01001761">
    <property type="protein sequence ID" value="CUG89713.1"/>
    <property type="molecule type" value="Genomic_DNA"/>
</dbReference>
<dbReference type="Proteomes" id="UP000051952">
    <property type="component" value="Unassembled WGS sequence"/>
</dbReference>
<feature type="repeat" description="WD" evidence="1">
    <location>
        <begin position="352"/>
        <end position="394"/>
    </location>
</feature>
<feature type="repeat" description="WD" evidence="1">
    <location>
        <begin position="395"/>
        <end position="435"/>
    </location>
</feature>
<keyword evidence="4" id="KW-1185">Reference proteome</keyword>
<dbReference type="Pfam" id="PF00400">
    <property type="entry name" value="WD40"/>
    <property type="match status" value="4"/>
</dbReference>
<reference evidence="4" key="1">
    <citation type="submission" date="2015-09" db="EMBL/GenBank/DDBJ databases">
        <authorList>
            <consortium name="Pathogen Informatics"/>
        </authorList>
    </citation>
    <scope>NUCLEOTIDE SEQUENCE [LARGE SCALE GENOMIC DNA]</scope>
    <source>
        <strain evidence="4">Lake Konstanz</strain>
    </source>
</reference>
<dbReference type="OrthoDB" id="674604at2759"/>
<accession>A0A0S4JEB0</accession>
<dbReference type="SUPFAM" id="SSF50978">
    <property type="entry name" value="WD40 repeat-like"/>
    <property type="match status" value="1"/>
</dbReference>
<dbReference type="Gene3D" id="2.130.10.10">
    <property type="entry name" value="YVTN repeat-like/Quinoprotein amine dehydrogenase"/>
    <property type="match status" value="2"/>
</dbReference>
<dbReference type="OMA" id="IARVWAI"/>
<sequence>MGCGASSQHHDTLDGNSPSLRYAAADDESEEGDKSSRTNSIISNSFTTSYASGRDKPRNSTVGGTSSPKTGLEAYRPGSSAADADAQFERWKKSNKGKASNASPFRAEVAESKIVDDFVFGDFKVDPGDVQQQRIERLNRVRRPAPGGVAPGGIRRGASGRDLLGAGLGGSGRRSSYSGTFIMNDFAVKTVDEGDDAIFHYAHEVKVPPGFHPLKRVSVAPMNSHPTRVKVVAISPSEAEFIGGSTEDDSIAMYSMANGNETTCFVGHNGSVVSSVFSRDGKYIATSARDDCVIVWDTMHKDSAKRVVRTFEHPCLAITIEFSCDGKYLVSGCQDKIARVWAIEKNDQVMTFEEHTGVIVCLATHPHDAEVAITGGGDRTLRKWSLVTGECSQKYIGHDGIVISAAFTPTGDKILSNDDRAVKMWNAETGACVLNVTLQSLITFGITSASDSFPPPMPLPTSFLDRAPLTSKQLGYAPNGLLGEIAVNACKIAATKSVFTISCLLPGLMSQSYFAVACTNKMIYIVSCLTGVEETSIPCKAAVFALAAGRTEKLIYGDVFGNVGLVTVVAKPLNPTQQQ</sequence>
<dbReference type="InterPro" id="IPR036322">
    <property type="entry name" value="WD40_repeat_dom_sf"/>
</dbReference>
<evidence type="ECO:0000313" key="4">
    <source>
        <dbReference type="Proteomes" id="UP000051952"/>
    </source>
</evidence>
<feature type="region of interest" description="Disordered" evidence="2">
    <location>
        <begin position="1"/>
        <end position="83"/>
    </location>
</feature>
<evidence type="ECO:0000313" key="3">
    <source>
        <dbReference type="EMBL" id="CUG89713.1"/>
    </source>
</evidence>
<evidence type="ECO:0000256" key="2">
    <source>
        <dbReference type="SAM" id="MobiDB-lite"/>
    </source>
</evidence>